<dbReference type="EMBL" id="CM056813">
    <property type="protein sequence ID" value="KAJ8640007.1"/>
    <property type="molecule type" value="Genomic_DNA"/>
</dbReference>
<protein>
    <submittedName>
        <fullName evidence="1">Uncharacterized protein</fullName>
    </submittedName>
</protein>
<evidence type="ECO:0000313" key="2">
    <source>
        <dbReference type="Proteomes" id="UP001234297"/>
    </source>
</evidence>
<reference evidence="1 2" key="1">
    <citation type="journal article" date="2022" name="Hortic Res">
        <title>A haplotype resolved chromosomal level avocado genome allows analysis of novel avocado genes.</title>
        <authorList>
            <person name="Nath O."/>
            <person name="Fletcher S.J."/>
            <person name="Hayward A."/>
            <person name="Shaw L.M."/>
            <person name="Masouleh A.K."/>
            <person name="Furtado A."/>
            <person name="Henry R.J."/>
            <person name="Mitter N."/>
        </authorList>
    </citation>
    <scope>NUCLEOTIDE SEQUENCE [LARGE SCALE GENOMIC DNA]</scope>
    <source>
        <strain evidence="2">cv. Hass</strain>
    </source>
</reference>
<accession>A0ACC2M4A5</accession>
<organism evidence="1 2">
    <name type="scientific">Persea americana</name>
    <name type="common">Avocado</name>
    <dbReference type="NCBI Taxonomy" id="3435"/>
    <lineage>
        <taxon>Eukaryota</taxon>
        <taxon>Viridiplantae</taxon>
        <taxon>Streptophyta</taxon>
        <taxon>Embryophyta</taxon>
        <taxon>Tracheophyta</taxon>
        <taxon>Spermatophyta</taxon>
        <taxon>Magnoliopsida</taxon>
        <taxon>Magnoliidae</taxon>
        <taxon>Laurales</taxon>
        <taxon>Lauraceae</taxon>
        <taxon>Persea</taxon>
    </lineage>
</organism>
<evidence type="ECO:0000313" key="1">
    <source>
        <dbReference type="EMBL" id="KAJ8640007.1"/>
    </source>
</evidence>
<keyword evidence="2" id="KW-1185">Reference proteome</keyword>
<proteinExistence type="predicted"/>
<comment type="caution">
    <text evidence="1">The sequence shown here is derived from an EMBL/GenBank/DDBJ whole genome shotgun (WGS) entry which is preliminary data.</text>
</comment>
<name>A0ACC2M4A5_PERAE</name>
<dbReference type="Proteomes" id="UP001234297">
    <property type="component" value="Chromosome 5"/>
</dbReference>
<sequence length="77" mass="8509">MVFITPEGIVIESAGTLGFTTLNNEAEYEALLSELRTAEELEIKRLIIHCDSQLVANQLTREHAASDDRMVAYVGEA</sequence>
<gene>
    <name evidence="1" type="ORF">MRB53_016701</name>
</gene>